<evidence type="ECO:0000313" key="3">
    <source>
        <dbReference type="Proteomes" id="UP000244064"/>
    </source>
</evidence>
<proteinExistence type="predicted"/>
<dbReference type="EMBL" id="QASN01000006">
    <property type="protein sequence ID" value="PTU75767.1"/>
    <property type="molecule type" value="Genomic_DNA"/>
</dbReference>
<keyword evidence="1" id="KW-1133">Transmembrane helix</keyword>
<evidence type="ECO:0000256" key="1">
    <source>
        <dbReference type="SAM" id="Phobius"/>
    </source>
</evidence>
<evidence type="ECO:0000313" key="2">
    <source>
        <dbReference type="EMBL" id="PTU75767.1"/>
    </source>
</evidence>
<dbReference type="Proteomes" id="UP000244064">
    <property type="component" value="Unassembled WGS sequence"/>
</dbReference>
<comment type="caution">
    <text evidence="2">The sequence shown here is derived from an EMBL/GenBank/DDBJ whole genome shotgun (WGS) entry which is preliminary data.</text>
</comment>
<keyword evidence="3" id="KW-1185">Reference proteome</keyword>
<feature type="transmembrane region" description="Helical" evidence="1">
    <location>
        <begin position="65"/>
        <end position="88"/>
    </location>
</feature>
<protein>
    <submittedName>
        <fullName evidence="2">Uncharacterized protein</fullName>
    </submittedName>
</protein>
<keyword evidence="1" id="KW-0472">Membrane</keyword>
<accession>A0A2T5PDI5</accession>
<feature type="transmembrane region" description="Helical" evidence="1">
    <location>
        <begin position="6"/>
        <end position="27"/>
    </location>
</feature>
<dbReference type="RefSeq" id="WP_108105319.1">
    <property type="nucleotide sequence ID" value="NZ_QASN01000006.1"/>
</dbReference>
<gene>
    <name evidence="2" type="ORF">DBO85_03595</name>
</gene>
<dbReference type="AlphaFoldDB" id="A0A2T5PDI5"/>
<keyword evidence="1" id="KW-0812">Transmembrane</keyword>
<name>A0A2T5PDI5_9PSED</name>
<reference evidence="2 3" key="1">
    <citation type="submission" date="2018-04" db="EMBL/GenBank/DDBJ databases">
        <title>Pseudomonas sp. nov., isolated from mangrove soil.</title>
        <authorList>
            <person name="Chen C."/>
        </authorList>
    </citation>
    <scope>NUCLEOTIDE SEQUENCE [LARGE SCALE GENOMIC DNA]</scope>
    <source>
        <strain evidence="2 3">TC-11</strain>
    </source>
</reference>
<feature type="transmembrane region" description="Helical" evidence="1">
    <location>
        <begin position="34"/>
        <end position="53"/>
    </location>
</feature>
<sequence length="94" mass="10245">MDVSVLIIQPWLALAPSAIFMVAGVLTKSKVAQAVGCAWLFYCLYEFLMKYRILCSGECNIRIDLLLLFPALGVASLVGVVATVYAGLKRFNVS</sequence>
<organism evidence="2 3">
    <name type="scientific">Pseudomonas mangrovi</name>
    <dbReference type="NCBI Taxonomy" id="2161748"/>
    <lineage>
        <taxon>Bacteria</taxon>
        <taxon>Pseudomonadati</taxon>
        <taxon>Pseudomonadota</taxon>
        <taxon>Gammaproteobacteria</taxon>
        <taxon>Pseudomonadales</taxon>
        <taxon>Pseudomonadaceae</taxon>
        <taxon>Pseudomonas</taxon>
    </lineage>
</organism>